<evidence type="ECO:0000313" key="2">
    <source>
        <dbReference type="EMBL" id="QQZ10030.1"/>
    </source>
</evidence>
<evidence type="ECO:0000313" key="3">
    <source>
        <dbReference type="Proteomes" id="UP000595691"/>
    </source>
</evidence>
<sequence length="341" mass="39904">MRKFKSVVICALITLSFILVLSVSAQKSYATSVTAAPEIRVINDTTVMFHAPKEKYKGYVYYHFYYEKDGEYETSNAIGIYGGDYVNFVNIERNGKYAISAEVENGLKKESKKIYFEIKHSKKNVSLENAFNTDPNYKDELGVSIEFKNYFELGPATGKKSTIYRMYTINKDGSLKLKTTKKVSPDDYAYLPRYKGVRDYAFSKVVDGKESKLTLFMYDKNFKYIDRFVSPNQNTNKIAYPKEKVIKTTSELKKFITSTVSGKKNQFVTINNKKIEKELLKRNFSDKLYAQMFTNKKDRDKYKKLIKEVYYRYRVSESNKYKGLKEIHLYKVEPLYIDRSY</sequence>
<name>A0ABX7E459_9BACI</name>
<protein>
    <submittedName>
        <fullName evidence="2">Uncharacterized protein</fullName>
    </submittedName>
</protein>
<proteinExistence type="predicted"/>
<dbReference type="EMBL" id="CP065425">
    <property type="protein sequence ID" value="QQZ10030.1"/>
    <property type="molecule type" value="Genomic_DNA"/>
</dbReference>
<accession>A0ABX7E459</accession>
<reference evidence="2 3" key="1">
    <citation type="submission" date="2020-11" db="EMBL/GenBank/DDBJ databases">
        <title>Taxonomic evaluation of the Bacillus sporothermodurans group of bacteria based on whole genome sequences.</title>
        <authorList>
            <person name="Fiedler G."/>
            <person name="Herbstmann A.-D."/>
            <person name="Doll E."/>
            <person name="Wenning M."/>
            <person name="Brinks E."/>
            <person name="Kabisch J."/>
            <person name="Breitenwieser F."/>
            <person name="Lappann M."/>
            <person name="Boehnlein C."/>
            <person name="Franz C."/>
        </authorList>
    </citation>
    <scope>NUCLEOTIDE SEQUENCE [LARGE SCALE GENOMIC DNA]</scope>
    <source>
        <strain evidence="2 3">JCM 19841</strain>
    </source>
</reference>
<organism evidence="2 3">
    <name type="scientific">Heyndrickxia vini</name>
    <dbReference type="NCBI Taxonomy" id="1476025"/>
    <lineage>
        <taxon>Bacteria</taxon>
        <taxon>Bacillati</taxon>
        <taxon>Bacillota</taxon>
        <taxon>Bacilli</taxon>
        <taxon>Bacillales</taxon>
        <taxon>Bacillaceae</taxon>
        <taxon>Heyndrickxia</taxon>
    </lineage>
</organism>
<feature type="chain" id="PRO_5046247987" evidence="1">
    <location>
        <begin position="26"/>
        <end position="341"/>
    </location>
</feature>
<dbReference type="RefSeq" id="WP_202778978.1">
    <property type="nucleotide sequence ID" value="NZ_CP065425.1"/>
</dbReference>
<evidence type="ECO:0000256" key="1">
    <source>
        <dbReference type="SAM" id="SignalP"/>
    </source>
</evidence>
<keyword evidence="3" id="KW-1185">Reference proteome</keyword>
<dbReference type="Proteomes" id="UP000595691">
    <property type="component" value="Chromosome"/>
</dbReference>
<gene>
    <name evidence="2" type="ORF">I5776_03420</name>
</gene>
<keyword evidence="1" id="KW-0732">Signal</keyword>
<feature type="signal peptide" evidence="1">
    <location>
        <begin position="1"/>
        <end position="25"/>
    </location>
</feature>